<dbReference type="GO" id="GO:0006950">
    <property type="term" value="P:response to stress"/>
    <property type="evidence" value="ECO:0007669"/>
    <property type="project" value="TreeGrafter"/>
</dbReference>
<feature type="domain" description="HTH marR-type" evidence="4">
    <location>
        <begin position="17"/>
        <end position="151"/>
    </location>
</feature>
<evidence type="ECO:0000313" key="6">
    <source>
        <dbReference type="Proteomes" id="UP000515976"/>
    </source>
</evidence>
<evidence type="ECO:0000256" key="1">
    <source>
        <dbReference type="ARBA" id="ARBA00023015"/>
    </source>
</evidence>
<dbReference type="PROSITE" id="PS01117">
    <property type="entry name" value="HTH_MARR_1"/>
    <property type="match status" value="1"/>
</dbReference>
<dbReference type="InterPro" id="IPR036388">
    <property type="entry name" value="WH-like_DNA-bd_sf"/>
</dbReference>
<dbReference type="Gene3D" id="1.10.10.10">
    <property type="entry name" value="Winged helix-like DNA-binding domain superfamily/Winged helix DNA-binding domain"/>
    <property type="match status" value="1"/>
</dbReference>
<dbReference type="InterPro" id="IPR023187">
    <property type="entry name" value="Tscrpt_reg_MarR-type_CS"/>
</dbReference>
<dbReference type="KEGG" id="pei:H9L10_14870"/>
<evidence type="ECO:0000256" key="2">
    <source>
        <dbReference type="ARBA" id="ARBA00023125"/>
    </source>
</evidence>
<dbReference type="InterPro" id="IPR039422">
    <property type="entry name" value="MarR/SlyA-like"/>
</dbReference>
<organism evidence="5 6">
    <name type="scientific">Phycicoccus endophyticus</name>
    <dbReference type="NCBI Taxonomy" id="1690220"/>
    <lineage>
        <taxon>Bacteria</taxon>
        <taxon>Bacillati</taxon>
        <taxon>Actinomycetota</taxon>
        <taxon>Actinomycetes</taxon>
        <taxon>Micrococcales</taxon>
        <taxon>Intrasporangiaceae</taxon>
        <taxon>Phycicoccus</taxon>
    </lineage>
</organism>
<dbReference type="InterPro" id="IPR000835">
    <property type="entry name" value="HTH_MarR-typ"/>
</dbReference>
<dbReference type="GO" id="GO:0003677">
    <property type="term" value="F:DNA binding"/>
    <property type="evidence" value="ECO:0007669"/>
    <property type="project" value="UniProtKB-KW"/>
</dbReference>
<protein>
    <submittedName>
        <fullName evidence="5">MarR family transcriptional regulator</fullName>
    </submittedName>
</protein>
<dbReference type="SUPFAM" id="SSF46785">
    <property type="entry name" value="Winged helix' DNA-binding domain"/>
    <property type="match status" value="1"/>
</dbReference>
<dbReference type="SMART" id="SM00347">
    <property type="entry name" value="HTH_MARR"/>
    <property type="match status" value="1"/>
</dbReference>
<dbReference type="Proteomes" id="UP000515976">
    <property type="component" value="Chromosome"/>
</dbReference>
<evidence type="ECO:0000313" key="5">
    <source>
        <dbReference type="EMBL" id="QNN49444.1"/>
    </source>
</evidence>
<reference evidence="5 6" key="1">
    <citation type="submission" date="2020-08" db="EMBL/GenBank/DDBJ databases">
        <title>Genome sequence of Phycicoccus endophyticus JCM 31784T.</title>
        <authorList>
            <person name="Hyun D.-W."/>
            <person name="Bae J.-W."/>
        </authorList>
    </citation>
    <scope>NUCLEOTIDE SEQUENCE [LARGE SCALE GENOMIC DNA]</scope>
    <source>
        <strain evidence="5 6">JCM 31784</strain>
    </source>
</reference>
<dbReference type="AlphaFoldDB" id="A0A7G9R1G9"/>
<gene>
    <name evidence="5" type="ORF">H9L10_14870</name>
</gene>
<evidence type="ECO:0000256" key="3">
    <source>
        <dbReference type="ARBA" id="ARBA00023163"/>
    </source>
</evidence>
<keyword evidence="6" id="KW-1185">Reference proteome</keyword>
<keyword evidence="1" id="KW-0805">Transcription regulation</keyword>
<name>A0A7G9R1G9_9MICO</name>
<evidence type="ECO:0000259" key="4">
    <source>
        <dbReference type="PROSITE" id="PS50995"/>
    </source>
</evidence>
<dbReference type="InterPro" id="IPR036390">
    <property type="entry name" value="WH_DNA-bd_sf"/>
</dbReference>
<dbReference type="PANTHER" id="PTHR33164">
    <property type="entry name" value="TRANSCRIPTIONAL REGULATOR, MARR FAMILY"/>
    <property type="match status" value="1"/>
</dbReference>
<dbReference type="PANTHER" id="PTHR33164:SF94">
    <property type="entry name" value="TRANSCRIPTIONAL REGULATORY PROTEIN-RELATED"/>
    <property type="match status" value="1"/>
</dbReference>
<keyword evidence="3" id="KW-0804">Transcription</keyword>
<sequence length="168" mass="17648">MSGNPSTDVPAGSAEELDAIVGAVLVASRALVGVSARSLADVEDTVTLTQFRALVVLSTLGETRLNTLAERLGVGASSALRTVDRLLAAGLVTRRENARDRRAVAIALTRRGRSLVDTVTARRREAIAAIVEQMPADRRAGLVAALTAFAEAADEPVPELHEVPEGSW</sequence>
<proteinExistence type="predicted"/>
<dbReference type="PROSITE" id="PS50995">
    <property type="entry name" value="HTH_MARR_2"/>
    <property type="match status" value="1"/>
</dbReference>
<keyword evidence="2" id="KW-0238">DNA-binding</keyword>
<dbReference type="EMBL" id="CP060712">
    <property type="protein sequence ID" value="QNN49444.1"/>
    <property type="molecule type" value="Genomic_DNA"/>
</dbReference>
<dbReference type="RefSeq" id="WP_166099396.1">
    <property type="nucleotide sequence ID" value="NZ_BMMY01000005.1"/>
</dbReference>
<accession>A0A7G9R1G9</accession>
<dbReference type="Pfam" id="PF01047">
    <property type="entry name" value="MarR"/>
    <property type="match status" value="1"/>
</dbReference>
<dbReference type="PRINTS" id="PR00598">
    <property type="entry name" value="HTHMARR"/>
</dbReference>
<dbReference type="GO" id="GO:0003700">
    <property type="term" value="F:DNA-binding transcription factor activity"/>
    <property type="evidence" value="ECO:0007669"/>
    <property type="project" value="InterPro"/>
</dbReference>